<organism evidence="2 3">
    <name type="scientific">Sphingobacterium kyonggiense</name>
    <dbReference type="NCBI Taxonomy" id="714075"/>
    <lineage>
        <taxon>Bacteria</taxon>
        <taxon>Pseudomonadati</taxon>
        <taxon>Bacteroidota</taxon>
        <taxon>Sphingobacteriia</taxon>
        <taxon>Sphingobacteriales</taxon>
        <taxon>Sphingobacteriaceae</taxon>
        <taxon>Sphingobacterium</taxon>
    </lineage>
</organism>
<evidence type="ECO:0000313" key="2">
    <source>
        <dbReference type="EMBL" id="GAA4132427.1"/>
    </source>
</evidence>
<reference evidence="3" key="1">
    <citation type="journal article" date="2019" name="Int. J. Syst. Evol. Microbiol.">
        <title>The Global Catalogue of Microorganisms (GCM) 10K type strain sequencing project: providing services to taxonomists for standard genome sequencing and annotation.</title>
        <authorList>
            <consortium name="The Broad Institute Genomics Platform"/>
            <consortium name="The Broad Institute Genome Sequencing Center for Infectious Disease"/>
            <person name="Wu L."/>
            <person name="Ma J."/>
        </authorList>
    </citation>
    <scope>NUCLEOTIDE SEQUENCE [LARGE SCALE GENOMIC DNA]</scope>
    <source>
        <strain evidence="3">JCM 16704</strain>
    </source>
</reference>
<keyword evidence="3" id="KW-1185">Reference proteome</keyword>
<feature type="coiled-coil region" evidence="1">
    <location>
        <begin position="143"/>
        <end position="170"/>
    </location>
</feature>
<accession>A0ABP7Y8J1</accession>
<proteinExistence type="predicted"/>
<sequence>MISATANNIFKQVIEDYHQFDQIDQPINNPYDKESLEHLLYMKCWIDTAQWHMEDVVRNPDIDPREGLYWKRRIDRQNQERTDTVEFIDSYYLLKFKDVSSLADATINTESPAWAIDRLSILALKIYHMEQETLRSDVSNAHLQSCTEKLNILLEQRKDLSQSIDELLADIEAGRKYMKVYKQMKMYNDPNLNPVLYGSQK</sequence>
<keyword evidence="1" id="KW-0175">Coiled coil</keyword>
<comment type="caution">
    <text evidence="2">The sequence shown here is derived from an EMBL/GenBank/DDBJ whole genome shotgun (WGS) entry which is preliminary data.</text>
</comment>
<protein>
    <submittedName>
        <fullName evidence="2">DUF4254 domain-containing protein</fullName>
    </submittedName>
</protein>
<dbReference type="RefSeq" id="WP_344672957.1">
    <property type="nucleotide sequence ID" value="NZ_BAAAZI010000004.1"/>
</dbReference>
<dbReference type="Proteomes" id="UP001500101">
    <property type="component" value="Unassembled WGS sequence"/>
</dbReference>
<evidence type="ECO:0000256" key="1">
    <source>
        <dbReference type="SAM" id="Coils"/>
    </source>
</evidence>
<dbReference type="EMBL" id="BAAAZI010000004">
    <property type="protein sequence ID" value="GAA4132427.1"/>
    <property type="molecule type" value="Genomic_DNA"/>
</dbReference>
<evidence type="ECO:0000313" key="3">
    <source>
        <dbReference type="Proteomes" id="UP001500101"/>
    </source>
</evidence>
<name>A0ABP7Y8J1_9SPHI</name>
<dbReference type="Pfam" id="PF14063">
    <property type="entry name" value="DUF4254"/>
    <property type="match status" value="1"/>
</dbReference>
<gene>
    <name evidence="2" type="ORF">GCM10022216_03510</name>
</gene>
<dbReference type="InterPro" id="IPR025350">
    <property type="entry name" value="DUF4254"/>
</dbReference>